<proteinExistence type="predicted"/>
<dbReference type="AlphaFoldDB" id="A0A2G8RJ36"/>
<dbReference type="Pfam" id="PF02195">
    <property type="entry name" value="ParB_N"/>
    <property type="match status" value="1"/>
</dbReference>
<evidence type="ECO:0000259" key="2">
    <source>
        <dbReference type="SMART" id="SM00470"/>
    </source>
</evidence>
<dbReference type="GO" id="GO:0005694">
    <property type="term" value="C:chromosome"/>
    <property type="evidence" value="ECO:0007669"/>
    <property type="project" value="TreeGrafter"/>
</dbReference>
<dbReference type="PANTHER" id="PTHR33375">
    <property type="entry name" value="CHROMOSOME-PARTITIONING PROTEIN PARB-RELATED"/>
    <property type="match status" value="1"/>
</dbReference>
<dbReference type="SMART" id="SM00470">
    <property type="entry name" value="ParB"/>
    <property type="match status" value="1"/>
</dbReference>
<organism evidence="3 4">
    <name type="scientific">Puniceibacterium antarcticum</name>
    <dbReference type="NCBI Taxonomy" id="1206336"/>
    <lineage>
        <taxon>Bacteria</taxon>
        <taxon>Pseudomonadati</taxon>
        <taxon>Pseudomonadota</taxon>
        <taxon>Alphaproteobacteria</taxon>
        <taxon>Rhodobacterales</taxon>
        <taxon>Paracoccaceae</taxon>
        <taxon>Puniceibacterium</taxon>
    </lineage>
</organism>
<dbReference type="EMBL" id="AWWI01000034">
    <property type="protein sequence ID" value="PIL21503.1"/>
    <property type="molecule type" value="Genomic_DNA"/>
</dbReference>
<dbReference type="InterPro" id="IPR050336">
    <property type="entry name" value="Chromosome_partition/occlusion"/>
</dbReference>
<reference evidence="3 4" key="1">
    <citation type="submission" date="2013-09" db="EMBL/GenBank/DDBJ databases">
        <title>Genome sequencing of Phaeobacter antarcticus sp. nov. SM1211.</title>
        <authorList>
            <person name="Zhang X.-Y."/>
            <person name="Liu C."/>
            <person name="Chen X.-L."/>
            <person name="Xie B.-B."/>
            <person name="Qin Q.-L."/>
            <person name="Rong J.-C."/>
            <person name="Zhang Y.-Z."/>
        </authorList>
    </citation>
    <scope>NUCLEOTIDE SEQUENCE [LARGE SCALE GENOMIC DNA]</scope>
    <source>
        <strain evidence="3 4">SM1211</strain>
    </source>
</reference>
<dbReference type="OrthoDB" id="7656008at2"/>
<dbReference type="Proteomes" id="UP000231259">
    <property type="component" value="Unassembled WGS sequence"/>
</dbReference>
<accession>A0A2G8RJ36</accession>
<dbReference type="Gene3D" id="3.90.1530.30">
    <property type="match status" value="1"/>
</dbReference>
<evidence type="ECO:0000256" key="1">
    <source>
        <dbReference type="SAM" id="MobiDB-lite"/>
    </source>
</evidence>
<dbReference type="PANTHER" id="PTHR33375:SF1">
    <property type="entry name" value="CHROMOSOME-PARTITIONING PROTEIN PARB-RELATED"/>
    <property type="match status" value="1"/>
</dbReference>
<feature type="domain" description="ParB-like N-terminal" evidence="2">
    <location>
        <begin position="80"/>
        <end position="181"/>
    </location>
</feature>
<feature type="compositionally biased region" description="Low complexity" evidence="1">
    <location>
        <begin position="303"/>
        <end position="315"/>
    </location>
</feature>
<evidence type="ECO:0000313" key="4">
    <source>
        <dbReference type="Proteomes" id="UP000231259"/>
    </source>
</evidence>
<dbReference type="InterPro" id="IPR036086">
    <property type="entry name" value="ParB/Sulfiredoxin_sf"/>
</dbReference>
<dbReference type="GO" id="GO:0007059">
    <property type="term" value="P:chromosome segregation"/>
    <property type="evidence" value="ECO:0007669"/>
    <property type="project" value="TreeGrafter"/>
</dbReference>
<protein>
    <recommendedName>
        <fullName evidence="2">ParB-like N-terminal domain-containing protein</fullName>
    </recommendedName>
</protein>
<name>A0A2G8RJ36_9RHOB</name>
<comment type="caution">
    <text evidence="3">The sequence shown here is derived from an EMBL/GenBank/DDBJ whole genome shotgun (WGS) entry which is preliminary data.</text>
</comment>
<evidence type="ECO:0000313" key="3">
    <source>
        <dbReference type="EMBL" id="PIL21503.1"/>
    </source>
</evidence>
<dbReference type="SUPFAM" id="SSF110849">
    <property type="entry name" value="ParB/Sulfiredoxin"/>
    <property type="match status" value="1"/>
</dbReference>
<dbReference type="RefSeq" id="WP_099909723.1">
    <property type="nucleotide sequence ID" value="NZ_AWWI01000034.1"/>
</dbReference>
<keyword evidence="4" id="KW-1185">Reference proteome</keyword>
<feature type="region of interest" description="Disordered" evidence="1">
    <location>
        <begin position="287"/>
        <end position="315"/>
    </location>
</feature>
<sequence length="366" mass="40472">MSKKRRIFDIDLPEDEAPAAPAAQPLVPKPEARRGPMASAVRETGESLASRADIEAQIRAENDRLAHEHVRLKKAGLITDLIPVDAIVTTKLLRDRAQDGQDDLSELKDSIRAIGLSNPIQVEQVGDGEYELIQGFRRLSAWRALLAETGDSEKWGRVPASILARGETLESLYRRMVDENLVRKDISFAEMAMLARDYAADPATVINDVDTAVLELYRSANKQKRSYVRAFAQMLEEIGSGLTQPQAIPRALGLDLRKRLQEMPGLAAKVLRDLAALPTPRTAEAELGVLSRHATATAPETPRPSARSPQQPRPARTTFRIERAGGAARVTASHGRLELRLDTDFSAKDRRRLEEALTAFLDQLDE</sequence>
<gene>
    <name evidence="3" type="ORF">P775_03990</name>
</gene>
<feature type="region of interest" description="Disordered" evidence="1">
    <location>
        <begin position="1"/>
        <end position="48"/>
    </location>
</feature>
<dbReference type="InterPro" id="IPR003115">
    <property type="entry name" value="ParB_N"/>
</dbReference>